<feature type="DNA-binding region" description="H-T-H motif" evidence="4">
    <location>
        <begin position="30"/>
        <end position="50"/>
    </location>
</feature>
<evidence type="ECO:0008006" key="9">
    <source>
        <dbReference type="Google" id="ProtNLM"/>
    </source>
</evidence>
<sequence>MASSVSGRKCLTLEQKVLLIKEVEKGGRKKTDIAKEFGIPPSTLSTVLKNKEAVLDGFEKSFSAKTKRNRDYRYPEVEGALLEWLKNARNANLPIHGPALTAKAEALALQMGHNDFKCSNGWLERFKKRHGVTSKSIVGESAAVNRDTIDVWRQHRLQALLEKYADRDVYNLDEAAFFYKMLPNRTFTTPGASSSGGKQSKERVRVLFGANATGEDKLSLLILGKAEKRRCFRNAAIPKECIYRSNKRAWMTAAIFEDYVRLMDRRFRAKNRQLLFVIDNCPSHGKIDNLTAITVEFLPAKTTAVLQPMDQGIIETTRKLYRKALLQRMRAAYDASKRRAESRDTNQKCVQQVLTILGQLFPVTKPDASLGLLRRAEEYGALRRSGVRHLRRSSVRQLGCAVDRARAP</sequence>
<evidence type="ECO:0000313" key="8">
    <source>
        <dbReference type="Proteomes" id="UP001321473"/>
    </source>
</evidence>
<dbReference type="AlphaFoldDB" id="A0AAQ4D6S7"/>
<dbReference type="GO" id="GO:0003677">
    <property type="term" value="F:DNA binding"/>
    <property type="evidence" value="ECO:0007669"/>
    <property type="project" value="UniProtKB-UniRule"/>
</dbReference>
<reference evidence="7 8" key="1">
    <citation type="journal article" date="2023" name="Arcadia Sci">
        <title>De novo assembly of a long-read Amblyomma americanum tick genome.</title>
        <authorList>
            <person name="Chou S."/>
            <person name="Poskanzer K.E."/>
            <person name="Rollins M."/>
            <person name="Thuy-Boun P.S."/>
        </authorList>
    </citation>
    <scope>NUCLEOTIDE SEQUENCE [LARGE SCALE GENOMIC DNA]</scope>
    <source>
        <strain evidence="7">F_SG_1</strain>
        <tissue evidence="7">Salivary glands</tissue>
    </source>
</reference>
<evidence type="ECO:0000259" key="6">
    <source>
        <dbReference type="PROSITE" id="PS51253"/>
    </source>
</evidence>
<proteinExistence type="predicted"/>
<dbReference type="PANTHER" id="PTHR19303">
    <property type="entry name" value="TRANSPOSON"/>
    <property type="match status" value="1"/>
</dbReference>
<keyword evidence="2 4" id="KW-0238">DNA-binding</keyword>
<dbReference type="InterPro" id="IPR004875">
    <property type="entry name" value="DDE_SF_endonuclease_dom"/>
</dbReference>
<keyword evidence="3 4" id="KW-0539">Nucleus</keyword>
<evidence type="ECO:0000256" key="3">
    <source>
        <dbReference type="ARBA" id="ARBA00023242"/>
    </source>
</evidence>
<dbReference type="Pfam" id="PF03221">
    <property type="entry name" value="HTH_Tnp_Tc5"/>
    <property type="match status" value="1"/>
</dbReference>
<keyword evidence="8" id="KW-1185">Reference proteome</keyword>
<dbReference type="InterPro" id="IPR007889">
    <property type="entry name" value="HTH_Psq"/>
</dbReference>
<dbReference type="Gene3D" id="1.10.10.60">
    <property type="entry name" value="Homeodomain-like"/>
    <property type="match status" value="2"/>
</dbReference>
<protein>
    <recommendedName>
        <fullName evidence="9">Tick transposon</fullName>
    </recommendedName>
</protein>
<dbReference type="Pfam" id="PF04218">
    <property type="entry name" value="CENP-B_N"/>
    <property type="match status" value="1"/>
</dbReference>
<evidence type="ECO:0000256" key="4">
    <source>
        <dbReference type="PROSITE-ProRule" id="PRU00320"/>
    </source>
</evidence>
<evidence type="ECO:0000256" key="1">
    <source>
        <dbReference type="ARBA" id="ARBA00004123"/>
    </source>
</evidence>
<dbReference type="Proteomes" id="UP001321473">
    <property type="component" value="Unassembled WGS sequence"/>
</dbReference>
<comment type="subcellular location">
    <subcellularLocation>
        <location evidence="1 4">Nucleus</location>
    </subcellularLocation>
</comment>
<dbReference type="PROSITE" id="PS51253">
    <property type="entry name" value="HTH_CENPB"/>
    <property type="match status" value="1"/>
</dbReference>
<dbReference type="InterPro" id="IPR050863">
    <property type="entry name" value="CenT-Element_Derived"/>
</dbReference>
<evidence type="ECO:0000313" key="7">
    <source>
        <dbReference type="EMBL" id="KAK8758167.1"/>
    </source>
</evidence>
<evidence type="ECO:0000259" key="5">
    <source>
        <dbReference type="PROSITE" id="PS50960"/>
    </source>
</evidence>
<dbReference type="InterPro" id="IPR009057">
    <property type="entry name" value="Homeodomain-like_sf"/>
</dbReference>
<accession>A0AAQ4D6S7</accession>
<dbReference type="GO" id="GO:0005634">
    <property type="term" value="C:nucleus"/>
    <property type="evidence" value="ECO:0007669"/>
    <property type="project" value="UniProtKB-SubCell"/>
</dbReference>
<dbReference type="SMART" id="SM00674">
    <property type="entry name" value="CENPB"/>
    <property type="match status" value="1"/>
</dbReference>
<gene>
    <name evidence="7" type="ORF">V5799_004198</name>
</gene>
<dbReference type="PANTHER" id="PTHR19303:SF73">
    <property type="entry name" value="PROTEIN PDC2"/>
    <property type="match status" value="1"/>
</dbReference>
<name>A0AAQ4D6S7_AMBAM</name>
<feature type="domain" description="HTH CENPB-type" evidence="6">
    <location>
        <begin position="65"/>
        <end position="136"/>
    </location>
</feature>
<dbReference type="Pfam" id="PF03184">
    <property type="entry name" value="DDE_1"/>
    <property type="match status" value="1"/>
</dbReference>
<dbReference type="EMBL" id="JARKHS020034401">
    <property type="protein sequence ID" value="KAK8758167.1"/>
    <property type="molecule type" value="Genomic_DNA"/>
</dbReference>
<organism evidence="7 8">
    <name type="scientific">Amblyomma americanum</name>
    <name type="common">Lone star tick</name>
    <dbReference type="NCBI Taxonomy" id="6943"/>
    <lineage>
        <taxon>Eukaryota</taxon>
        <taxon>Metazoa</taxon>
        <taxon>Ecdysozoa</taxon>
        <taxon>Arthropoda</taxon>
        <taxon>Chelicerata</taxon>
        <taxon>Arachnida</taxon>
        <taxon>Acari</taxon>
        <taxon>Parasitiformes</taxon>
        <taxon>Ixodida</taxon>
        <taxon>Ixodoidea</taxon>
        <taxon>Ixodidae</taxon>
        <taxon>Amblyomminae</taxon>
        <taxon>Amblyomma</taxon>
    </lineage>
</organism>
<dbReference type="SUPFAM" id="SSF46689">
    <property type="entry name" value="Homeodomain-like"/>
    <property type="match status" value="2"/>
</dbReference>
<dbReference type="PROSITE" id="PS50960">
    <property type="entry name" value="HTH_PSQ"/>
    <property type="match status" value="1"/>
</dbReference>
<dbReference type="InterPro" id="IPR006600">
    <property type="entry name" value="HTH_CenpB_DNA-bd_dom"/>
</dbReference>
<comment type="caution">
    <text evidence="7">The sequence shown here is derived from an EMBL/GenBank/DDBJ whole genome shotgun (WGS) entry which is preliminary data.</text>
</comment>
<evidence type="ECO:0000256" key="2">
    <source>
        <dbReference type="ARBA" id="ARBA00023125"/>
    </source>
</evidence>
<feature type="domain" description="HTH psq-type" evidence="5">
    <location>
        <begin position="2"/>
        <end position="54"/>
    </location>
</feature>